<gene>
    <name evidence="1" type="ORF">HNR46_001417</name>
</gene>
<dbReference type="InterPro" id="IPR025355">
    <property type="entry name" value="DUF4259"/>
</dbReference>
<organism evidence="1 2">
    <name type="scientific">Haloferula luteola</name>
    <dbReference type="NCBI Taxonomy" id="595692"/>
    <lineage>
        <taxon>Bacteria</taxon>
        <taxon>Pseudomonadati</taxon>
        <taxon>Verrucomicrobiota</taxon>
        <taxon>Verrucomicrobiia</taxon>
        <taxon>Verrucomicrobiales</taxon>
        <taxon>Verrucomicrobiaceae</taxon>
        <taxon>Haloferula</taxon>
    </lineage>
</organism>
<dbReference type="RefSeq" id="WP_184017131.1">
    <property type="nucleotide sequence ID" value="NZ_JACHFD010000005.1"/>
</dbReference>
<comment type="caution">
    <text evidence="1">The sequence shown here is derived from an EMBL/GenBank/DDBJ whole genome shotgun (WGS) entry which is preliminary data.</text>
</comment>
<evidence type="ECO:0008006" key="3">
    <source>
        <dbReference type="Google" id="ProtNLM"/>
    </source>
</evidence>
<dbReference type="Pfam" id="PF14078">
    <property type="entry name" value="DUF4259"/>
    <property type="match status" value="1"/>
</dbReference>
<evidence type="ECO:0000313" key="1">
    <source>
        <dbReference type="EMBL" id="MBB5351183.1"/>
    </source>
</evidence>
<dbReference type="Proteomes" id="UP000557717">
    <property type="component" value="Unassembled WGS sequence"/>
</dbReference>
<dbReference type="EMBL" id="JACHFD010000005">
    <property type="protein sequence ID" value="MBB5351183.1"/>
    <property type="molecule type" value="Genomic_DNA"/>
</dbReference>
<reference evidence="1 2" key="1">
    <citation type="submission" date="2020-08" db="EMBL/GenBank/DDBJ databases">
        <title>Genomic Encyclopedia of Type Strains, Phase IV (KMG-IV): sequencing the most valuable type-strain genomes for metagenomic binning, comparative biology and taxonomic classification.</title>
        <authorList>
            <person name="Goeker M."/>
        </authorList>
    </citation>
    <scope>NUCLEOTIDE SEQUENCE [LARGE SCALE GENOMIC DNA]</scope>
    <source>
        <strain evidence="1 2">YC6886</strain>
    </source>
</reference>
<accession>A0A840V1C1</accession>
<dbReference type="AlphaFoldDB" id="A0A840V1C1"/>
<proteinExistence type="predicted"/>
<name>A0A840V1C1_9BACT</name>
<evidence type="ECO:0000313" key="2">
    <source>
        <dbReference type="Proteomes" id="UP000557717"/>
    </source>
</evidence>
<keyword evidence="2" id="KW-1185">Reference proteome</keyword>
<protein>
    <recommendedName>
        <fullName evidence="3">DUF4259 domain-containing protein</fullName>
    </recommendedName>
</protein>
<sequence length="137" mass="15218">MGSWDTTAFANDTAADWLAELVETSGWSMIDEAFSSVIAAGGDFIEAQQGEEAIAAAEVVAWINGQPGDTAEDTDALEEWIDEQEFEADANRAKRARKVVDRIFNEPSELRTQWEEEGEFDDWRKELTSLKDRLAGG</sequence>